<comment type="caution">
    <text evidence="4">The sequence shown here is derived from an EMBL/GenBank/DDBJ whole genome shotgun (WGS) entry which is preliminary data.</text>
</comment>
<organism evidence="4 5">
    <name type="scientific">Flavimaribacter sediminis</name>
    <dbReference type="NCBI Taxonomy" id="2865987"/>
    <lineage>
        <taxon>Bacteria</taxon>
        <taxon>Pseudomonadati</taxon>
        <taxon>Pseudomonadota</taxon>
        <taxon>Alphaproteobacteria</taxon>
        <taxon>Hyphomicrobiales</taxon>
        <taxon>Rhizobiaceae</taxon>
        <taxon>Flavimaribacter</taxon>
    </lineage>
</organism>
<dbReference type="SUPFAM" id="SSF46689">
    <property type="entry name" value="Homeodomain-like"/>
    <property type="match status" value="1"/>
</dbReference>
<dbReference type="Gene3D" id="1.10.357.10">
    <property type="entry name" value="Tetracycline Repressor, domain 2"/>
    <property type="match status" value="1"/>
</dbReference>
<dbReference type="Pfam" id="PF00440">
    <property type="entry name" value="TetR_N"/>
    <property type="match status" value="1"/>
</dbReference>
<gene>
    <name evidence="4" type="ORF">K1W69_21495</name>
</gene>
<evidence type="ECO:0000256" key="2">
    <source>
        <dbReference type="PROSITE-ProRule" id="PRU00335"/>
    </source>
</evidence>
<evidence type="ECO:0000259" key="3">
    <source>
        <dbReference type="PROSITE" id="PS50977"/>
    </source>
</evidence>
<name>A0AAE2ZNA9_9HYPH</name>
<sequence>MSVAYDVLNDDENYHHGNLRDELIAAAVDVIGREGVAALSLRALARDLDVSHSAPTRHFKNKADLLSAIMEEAYEDMLTTTVDAGYLAGDNPAHRLRAMARACMRWHVDNRALSEVIRNPDVSRTAGRNVKEVLAAFYIHSSRAILGAQGQSRNPERPVEFVYLNMIVSVVGAASVLTDPLYVETLPALDADELIDDMVDHLFPLKD</sequence>
<dbReference type="InterPro" id="IPR001647">
    <property type="entry name" value="HTH_TetR"/>
</dbReference>
<reference evidence="4" key="1">
    <citation type="submission" date="2021-08" db="EMBL/GenBank/DDBJ databases">
        <title>Hoeflea bacterium WL0058 sp. nov., isolated from the sediment.</title>
        <authorList>
            <person name="Wang L."/>
            <person name="Zhang D."/>
        </authorList>
    </citation>
    <scope>NUCLEOTIDE SEQUENCE</scope>
    <source>
        <strain evidence="4">WL0058</strain>
    </source>
</reference>
<dbReference type="GO" id="GO:0000976">
    <property type="term" value="F:transcription cis-regulatory region binding"/>
    <property type="evidence" value="ECO:0007669"/>
    <property type="project" value="TreeGrafter"/>
</dbReference>
<dbReference type="GO" id="GO:0003700">
    <property type="term" value="F:DNA-binding transcription factor activity"/>
    <property type="evidence" value="ECO:0007669"/>
    <property type="project" value="TreeGrafter"/>
</dbReference>
<feature type="domain" description="HTH tetR-type" evidence="3">
    <location>
        <begin position="17"/>
        <end position="77"/>
    </location>
</feature>
<dbReference type="Proteomes" id="UP001196509">
    <property type="component" value="Unassembled WGS sequence"/>
</dbReference>
<evidence type="ECO:0000313" key="5">
    <source>
        <dbReference type="Proteomes" id="UP001196509"/>
    </source>
</evidence>
<dbReference type="InterPro" id="IPR009057">
    <property type="entry name" value="Homeodomain-like_sf"/>
</dbReference>
<feature type="DNA-binding region" description="H-T-H motif" evidence="2">
    <location>
        <begin position="40"/>
        <end position="59"/>
    </location>
</feature>
<protein>
    <submittedName>
        <fullName evidence="4">TetR/AcrR family transcriptional regulator</fullName>
    </submittedName>
</protein>
<proteinExistence type="predicted"/>
<dbReference type="PANTHER" id="PTHR30055:SF220">
    <property type="entry name" value="TETR-FAMILY REGULATORY PROTEIN"/>
    <property type="match status" value="1"/>
</dbReference>
<dbReference type="AlphaFoldDB" id="A0AAE2ZNA9"/>
<keyword evidence="1 2" id="KW-0238">DNA-binding</keyword>
<dbReference type="InterPro" id="IPR050109">
    <property type="entry name" value="HTH-type_TetR-like_transc_reg"/>
</dbReference>
<accession>A0AAE2ZNA9</accession>
<dbReference type="PANTHER" id="PTHR30055">
    <property type="entry name" value="HTH-TYPE TRANSCRIPTIONAL REGULATOR RUTR"/>
    <property type="match status" value="1"/>
</dbReference>
<dbReference type="PROSITE" id="PS50977">
    <property type="entry name" value="HTH_TETR_2"/>
    <property type="match status" value="1"/>
</dbReference>
<evidence type="ECO:0000256" key="1">
    <source>
        <dbReference type="ARBA" id="ARBA00023125"/>
    </source>
</evidence>
<dbReference type="RefSeq" id="WP_220230488.1">
    <property type="nucleotide sequence ID" value="NZ_JAICBX010000004.1"/>
</dbReference>
<dbReference type="EMBL" id="JAICBX010000004">
    <property type="protein sequence ID" value="MBW8639783.1"/>
    <property type="molecule type" value="Genomic_DNA"/>
</dbReference>
<evidence type="ECO:0000313" key="4">
    <source>
        <dbReference type="EMBL" id="MBW8639783.1"/>
    </source>
</evidence>
<keyword evidence="5" id="KW-1185">Reference proteome</keyword>